<dbReference type="PANTHER" id="PTHR47936">
    <property type="entry name" value="PPR_LONG DOMAIN-CONTAINING PROTEIN"/>
    <property type="match status" value="1"/>
</dbReference>
<protein>
    <recommendedName>
        <fullName evidence="4">Pseudouridine synthase RsuA/RluA-like domain-containing protein</fullName>
    </recommendedName>
</protein>
<feature type="region of interest" description="Disordered" evidence="3">
    <location>
        <begin position="1"/>
        <end position="31"/>
    </location>
</feature>
<dbReference type="GO" id="GO:0001522">
    <property type="term" value="P:pseudouridine synthesis"/>
    <property type="evidence" value="ECO:0007669"/>
    <property type="project" value="InterPro"/>
</dbReference>
<dbReference type="InterPro" id="IPR020103">
    <property type="entry name" value="PsdUridine_synth_cat_dom_sf"/>
</dbReference>
<comment type="caution">
    <text evidence="5">The sequence shown here is derived from an EMBL/GenBank/DDBJ whole genome shotgun (WGS) entry which is preliminary data.</text>
</comment>
<dbReference type="NCBIfam" id="TIGR00756">
    <property type="entry name" value="PPR"/>
    <property type="match status" value="2"/>
</dbReference>
<feature type="domain" description="Pseudouridine synthase RsuA/RluA-like" evidence="4">
    <location>
        <begin position="547"/>
        <end position="715"/>
    </location>
</feature>
<dbReference type="Proteomes" id="UP000604046">
    <property type="component" value="Unassembled WGS sequence"/>
</dbReference>
<proteinExistence type="predicted"/>
<dbReference type="InterPro" id="IPR002885">
    <property type="entry name" value="PPR_rpt"/>
</dbReference>
<accession>A0A812IL53</accession>
<evidence type="ECO:0000256" key="3">
    <source>
        <dbReference type="SAM" id="MobiDB-lite"/>
    </source>
</evidence>
<dbReference type="Pfam" id="PF01535">
    <property type="entry name" value="PPR"/>
    <property type="match status" value="1"/>
</dbReference>
<dbReference type="Gene3D" id="3.30.2350.10">
    <property type="entry name" value="Pseudouridine synthase"/>
    <property type="match status" value="1"/>
</dbReference>
<gene>
    <name evidence="5" type="ORF">SNAT2548_LOCUS4407</name>
</gene>
<dbReference type="EMBL" id="CAJNDS010000269">
    <property type="protein sequence ID" value="CAE7036264.1"/>
    <property type="molecule type" value="Genomic_DNA"/>
</dbReference>
<dbReference type="Pfam" id="PF00849">
    <property type="entry name" value="PseudoU_synth_2"/>
    <property type="match status" value="1"/>
</dbReference>
<organism evidence="5 6">
    <name type="scientific">Symbiodinium natans</name>
    <dbReference type="NCBI Taxonomy" id="878477"/>
    <lineage>
        <taxon>Eukaryota</taxon>
        <taxon>Sar</taxon>
        <taxon>Alveolata</taxon>
        <taxon>Dinophyceae</taxon>
        <taxon>Suessiales</taxon>
        <taxon>Symbiodiniaceae</taxon>
        <taxon>Symbiodinium</taxon>
    </lineage>
</organism>
<dbReference type="Pfam" id="PF13812">
    <property type="entry name" value="PPR_3"/>
    <property type="match status" value="1"/>
</dbReference>
<dbReference type="PROSITE" id="PS51375">
    <property type="entry name" value="PPR"/>
    <property type="match status" value="2"/>
</dbReference>
<feature type="repeat" description="PPR" evidence="2">
    <location>
        <begin position="282"/>
        <end position="316"/>
    </location>
</feature>
<dbReference type="CDD" id="cd02869">
    <property type="entry name" value="PseudoU_synth_RluA_like"/>
    <property type="match status" value="1"/>
</dbReference>
<dbReference type="Gene3D" id="1.25.40.10">
    <property type="entry name" value="Tetratricopeptide repeat domain"/>
    <property type="match status" value="2"/>
</dbReference>
<reference evidence="5" key="1">
    <citation type="submission" date="2021-02" db="EMBL/GenBank/DDBJ databases">
        <authorList>
            <person name="Dougan E. K."/>
            <person name="Rhodes N."/>
            <person name="Thang M."/>
            <person name="Chan C."/>
        </authorList>
    </citation>
    <scope>NUCLEOTIDE SEQUENCE</scope>
</reference>
<evidence type="ECO:0000313" key="5">
    <source>
        <dbReference type="EMBL" id="CAE7036264.1"/>
    </source>
</evidence>
<keyword evidence="1" id="KW-0677">Repeat</keyword>
<dbReference type="GO" id="GO:0003723">
    <property type="term" value="F:RNA binding"/>
    <property type="evidence" value="ECO:0007669"/>
    <property type="project" value="InterPro"/>
</dbReference>
<dbReference type="GO" id="GO:0009982">
    <property type="term" value="F:pseudouridine synthase activity"/>
    <property type="evidence" value="ECO:0007669"/>
    <property type="project" value="InterPro"/>
</dbReference>
<sequence>MRPQRDSRSRPIGLSLEDLQTIGSRPSRLPPEDLQTIQRWKREPKKVTEAIRASTPEEVQHAFTLLREGHLETNALHCSAAITSYREGKAWMKAIGTFSSMAQKSIPCNEVTHNLALSSFAAGNQWVQSLQHLISMKLIFIYPSAVSFCSVLVAVSRESLWQAALAIFEEMQGASVQADVISFNTVISACGRGGQWLLAVDLLDQVKSSVRPTDASYSATISACGTAFKWQHAVALLQDMSTHKLTGRNSYNAAISACEKCGQWLAALALLHKMAEVQISKDRVTCNAAIGACAKSAQWAAALSLFHSMHVNSIEPGAITHNTVITACENGLQWRLVLALTDADPGFTSSTRSTATELHHAVRQLTKQAPSQDVWDQGDEAARRASRMVGEFKPKELVSLLRAFASMLVTKEALFREAAEILPPHMGAGVLQAQELANLCWAYAVGTAAGSHKIFRAAEEAFIQRRAAFACGSLQQDDAARDFAEGLLGTIWSLSYSQNLQPGFLRFAQSALLQLTEPLRSQTPELPSGSQTVAGMGPREILGMPGVVVIHKPAGWCVDQGEESLAEGDDVEDMNFLSSFVSTRIPARRFPILSDKLHWRGFVHRIDVPSSGLILTATSHQAFYSLRLQTACGSFVRDYQVLCHGWLRGRQDVRAAVHWVSDGRTTSSLISPFGRPALTRLRLSASFLRKSEALSLFMMRIGTGRKHQIRVQSAHVGHAVVCDGRYSTPKTYRADLKWCPRNFLHRSRLGFTMGGKSVDVEQALPQDLSDALWSCTQVKRAREEKSQRSPLAASRAL</sequence>
<dbReference type="AlphaFoldDB" id="A0A812IL53"/>
<dbReference type="Pfam" id="PF13041">
    <property type="entry name" value="PPR_2"/>
    <property type="match status" value="1"/>
</dbReference>
<dbReference type="OrthoDB" id="185373at2759"/>
<dbReference type="PANTHER" id="PTHR47936:SF1">
    <property type="entry name" value="PENTATRICOPEPTIDE REPEAT-CONTAINING PROTEIN GUN1, CHLOROPLASTIC"/>
    <property type="match status" value="1"/>
</dbReference>
<name>A0A812IL53_9DINO</name>
<dbReference type="SUPFAM" id="SSF55120">
    <property type="entry name" value="Pseudouridine synthase"/>
    <property type="match status" value="1"/>
</dbReference>
<dbReference type="InterPro" id="IPR006145">
    <property type="entry name" value="PsdUridine_synth_RsuA/RluA"/>
</dbReference>
<feature type="repeat" description="PPR" evidence="2">
    <location>
        <begin position="179"/>
        <end position="209"/>
    </location>
</feature>
<keyword evidence="6" id="KW-1185">Reference proteome</keyword>
<evidence type="ECO:0000259" key="4">
    <source>
        <dbReference type="Pfam" id="PF00849"/>
    </source>
</evidence>
<evidence type="ECO:0000313" key="6">
    <source>
        <dbReference type="Proteomes" id="UP000604046"/>
    </source>
</evidence>
<evidence type="ECO:0000256" key="1">
    <source>
        <dbReference type="ARBA" id="ARBA00022737"/>
    </source>
</evidence>
<evidence type="ECO:0000256" key="2">
    <source>
        <dbReference type="PROSITE-ProRule" id="PRU00708"/>
    </source>
</evidence>
<dbReference type="InterPro" id="IPR011990">
    <property type="entry name" value="TPR-like_helical_dom_sf"/>
</dbReference>